<keyword evidence="1" id="KW-0175">Coiled coil</keyword>
<evidence type="ECO:0000313" key="5">
    <source>
        <dbReference type="EMBL" id="CAG9284945.1"/>
    </source>
</evidence>
<evidence type="ECO:0000259" key="4">
    <source>
        <dbReference type="SMART" id="SM00382"/>
    </source>
</evidence>
<dbReference type="Gene3D" id="3.40.50.300">
    <property type="entry name" value="P-loop containing nucleotide triphosphate hydrolases"/>
    <property type="match status" value="2"/>
</dbReference>
<dbReference type="GO" id="GO:0071816">
    <property type="term" value="P:tail-anchored membrane protein insertion into ER membrane"/>
    <property type="evidence" value="ECO:0007669"/>
    <property type="project" value="TreeGrafter"/>
</dbReference>
<evidence type="ECO:0000256" key="2">
    <source>
        <dbReference type="SAM" id="MobiDB-lite"/>
    </source>
</evidence>
<dbReference type="InterPro" id="IPR016300">
    <property type="entry name" value="ATPase_ArsA/GET3"/>
</dbReference>
<feature type="region of interest" description="Disordered" evidence="2">
    <location>
        <begin position="34"/>
        <end position="59"/>
    </location>
</feature>
<evidence type="ECO:0000256" key="3">
    <source>
        <dbReference type="SAM" id="SignalP"/>
    </source>
</evidence>
<feature type="domain" description="AAA+ ATPase" evidence="4">
    <location>
        <begin position="464"/>
        <end position="683"/>
    </location>
</feature>
<feature type="coiled-coil region" evidence="1">
    <location>
        <begin position="304"/>
        <end position="331"/>
    </location>
</feature>
<dbReference type="PANTHER" id="PTHR10803:SF0">
    <property type="entry name" value="ATPASE GET3B"/>
    <property type="match status" value="1"/>
</dbReference>
<dbReference type="PANTHER" id="PTHR10803">
    <property type="entry name" value="ARSENICAL PUMP-DRIVING ATPASE ARSENITE-TRANSLOCATING ATPASE"/>
    <property type="match status" value="1"/>
</dbReference>
<proteinExistence type="predicted"/>
<keyword evidence="3" id="KW-0732">Signal</keyword>
<accession>A0A8J9T7K3</accession>
<feature type="domain" description="AAA+ ATPase" evidence="4">
    <location>
        <begin position="96"/>
        <end position="360"/>
    </location>
</feature>
<sequence length="800" mass="86013">MVIALRRMIKLRAFILAVLLISCYVSAFQPNPIHSNRRATSRGPSTSCERNIPTGFGRPSPSRFDLDFQKHQSQHGKLFSLNKLVEDISSRSPGQLPSTVFVGGKGGVGKTTVSSALAVSLASAIEKDLKVLIVSTDPAHSLGDALDEDLRKNNGRPVAMTDSLTGGRLDACEVDASAALEDFRENIAAFDIDRLADALGVSVDLLESFGLREFSGLLNNPPPGLDELVALSNVLDSESVAKGYDVVIVDTAPTGHTLRLLALPKFLDGLLGKLIKIRLQLSGLASTLQTFFGNDEAQKRAKSIDDAVNRLEQFRRKMSNLRERLQDSQSTRFVVVTVPTKLGVAESKRLAAELNYQGVSITDIVVNQCVGGIDDDVDSEALQQYYDRRKDGQKKWIAKLEEAVQDVSCSEEYKANGSSAPIGITRVPFFDVELVGVPALGYLAAQCFTENLSFAHLMNVDSSNEPRVVICGGKGGVGKTTTSSALAVSMASKGHKVALISTDPAHSIGDAIEIDLSGGKLVDVPLIGIPTTDGSLSVLEIDPSTAINQFKGVVDQLIGGDDNPSDAGLRNTLRDLQEVFDTLPAGTDEVVALAKIVNLVKKGGFDRIVLDTAPTGHTLRMLSTPGFLAELIDRLLIIAEKVNSNTAIKMLIGSSARSEDISNAAATAKSTLLSFQLQMYDLENLFADAAQTEFLIVTVPTELAVRESMRLLNDLTFESPDMPIKCRNIVANQVLGDDGNDAKTFLDHVGQTQAISVKDLEDAVSSYPAPPLITKIKYLDTEPRGVFGLKVLADELLREI</sequence>
<organism evidence="5">
    <name type="scientific">Phaeodactylum tricornutum</name>
    <name type="common">Diatom</name>
    <dbReference type="NCBI Taxonomy" id="2850"/>
    <lineage>
        <taxon>Eukaryota</taxon>
        <taxon>Sar</taxon>
        <taxon>Stramenopiles</taxon>
        <taxon>Ochrophyta</taxon>
        <taxon>Bacillariophyta</taxon>
        <taxon>Bacillariophyceae</taxon>
        <taxon>Bacillariophycidae</taxon>
        <taxon>Naviculales</taxon>
        <taxon>Phaeodactylaceae</taxon>
        <taxon>Phaeodactylum</taxon>
    </lineage>
</organism>
<dbReference type="GO" id="GO:0016887">
    <property type="term" value="F:ATP hydrolysis activity"/>
    <property type="evidence" value="ECO:0007669"/>
    <property type="project" value="InterPro"/>
</dbReference>
<dbReference type="PROSITE" id="PS51257">
    <property type="entry name" value="PROKAR_LIPOPROTEIN"/>
    <property type="match status" value="1"/>
</dbReference>
<dbReference type="SMART" id="SM00382">
    <property type="entry name" value="AAA"/>
    <property type="match status" value="2"/>
</dbReference>
<dbReference type="SUPFAM" id="SSF52540">
    <property type="entry name" value="P-loop containing nucleoside triphosphate hydrolases"/>
    <property type="match status" value="2"/>
</dbReference>
<dbReference type="CDD" id="cd02035">
    <property type="entry name" value="ArsA"/>
    <property type="match status" value="2"/>
</dbReference>
<dbReference type="InterPro" id="IPR025723">
    <property type="entry name" value="ArsA/GET3_ATPase-like"/>
</dbReference>
<gene>
    <name evidence="5" type="ORF">PTTT1_LOCUS27488</name>
</gene>
<dbReference type="GO" id="GO:0043529">
    <property type="term" value="C:GET complex"/>
    <property type="evidence" value="ECO:0007669"/>
    <property type="project" value="TreeGrafter"/>
</dbReference>
<dbReference type="Proteomes" id="UP000836788">
    <property type="component" value="Chromosome 2"/>
</dbReference>
<dbReference type="InterPro" id="IPR003593">
    <property type="entry name" value="AAA+_ATPase"/>
</dbReference>
<dbReference type="EMBL" id="OU594943">
    <property type="protein sequence ID" value="CAG9284945.1"/>
    <property type="molecule type" value="Genomic_DNA"/>
</dbReference>
<feature type="signal peptide" evidence="3">
    <location>
        <begin position="1"/>
        <end position="27"/>
    </location>
</feature>
<dbReference type="GO" id="GO:0005524">
    <property type="term" value="F:ATP binding"/>
    <property type="evidence" value="ECO:0007669"/>
    <property type="project" value="InterPro"/>
</dbReference>
<dbReference type="AlphaFoldDB" id="A0A8J9T7K3"/>
<reference evidence="5" key="1">
    <citation type="submission" date="2022-02" db="EMBL/GenBank/DDBJ databases">
        <authorList>
            <person name="Giguere J D."/>
        </authorList>
    </citation>
    <scope>NUCLEOTIDE SEQUENCE</scope>
    <source>
        <strain evidence="5">CCAP 1055/1</strain>
    </source>
</reference>
<dbReference type="NCBIfam" id="TIGR00345">
    <property type="entry name" value="GET3_arsA_TRC40"/>
    <property type="match status" value="2"/>
</dbReference>
<dbReference type="Pfam" id="PF02374">
    <property type="entry name" value="ArsA_ATPase"/>
    <property type="match status" value="2"/>
</dbReference>
<name>A0A8J9T7K3_PHATR</name>
<feature type="chain" id="PRO_5035462868" description="AAA+ ATPase domain-containing protein" evidence="3">
    <location>
        <begin position="28"/>
        <end position="800"/>
    </location>
</feature>
<dbReference type="InterPro" id="IPR027417">
    <property type="entry name" value="P-loop_NTPase"/>
</dbReference>
<evidence type="ECO:0000256" key="1">
    <source>
        <dbReference type="SAM" id="Coils"/>
    </source>
</evidence>
<protein>
    <recommendedName>
        <fullName evidence="4">AAA+ ATPase domain-containing protein</fullName>
    </recommendedName>
</protein>